<dbReference type="SUPFAM" id="SSF56112">
    <property type="entry name" value="Protein kinase-like (PK-like)"/>
    <property type="match status" value="1"/>
</dbReference>
<keyword evidence="3" id="KW-1185">Reference proteome</keyword>
<dbReference type="RefSeq" id="XP_027615887.1">
    <property type="nucleotide sequence ID" value="XM_027760086.1"/>
</dbReference>
<gene>
    <name evidence="2" type="ORF">SCP_0701580</name>
</gene>
<dbReference type="InterPro" id="IPR051678">
    <property type="entry name" value="AGP_Transferase"/>
</dbReference>
<comment type="caution">
    <text evidence="2">The sequence shown here is derived from an EMBL/GenBank/DDBJ whole genome shotgun (WGS) entry which is preliminary data.</text>
</comment>
<name>A0A401GTA5_9APHY</name>
<dbReference type="Gene3D" id="3.90.1200.10">
    <property type="match status" value="1"/>
</dbReference>
<protein>
    <recommendedName>
        <fullName evidence="1">Aminoglycoside phosphotransferase domain-containing protein</fullName>
    </recommendedName>
</protein>
<dbReference type="OrthoDB" id="4177236at2759"/>
<dbReference type="STRING" id="139825.A0A401GTA5"/>
<dbReference type="PANTHER" id="PTHR21310:SF39">
    <property type="entry name" value="AMINOGLYCOSIDE PHOSPHOTRANSFERASE DOMAIN-CONTAINING PROTEIN"/>
    <property type="match status" value="1"/>
</dbReference>
<proteinExistence type="predicted"/>
<evidence type="ECO:0000313" key="3">
    <source>
        <dbReference type="Proteomes" id="UP000287166"/>
    </source>
</evidence>
<sequence length="322" mass="36143">MGSILSACYARVAFSPTCCSKSAVGAQLRDAESAFDNLSEEQLISFLEKYDFFNGQRVGLPRPLSPSPLWRITSDTVVKRLYAQTAQEPYIMALVASCTSIPVPKVRGYVSWQGSIWLFMEHVEGDDLESFWPSLSMLRRLSIAWTLRSYIRQLRAVALPDLNAPGPFDGSGKSIRCNGHCFTEIGAGPFASYAEMSAWFARKRWIAVELEWRRVRRGASSAPNKPHFDDSMPLVLVHGDISLRNVRVGKDGVIWLLDWGFAGAYPPWFEYAGIVAYDISPVRGVPRSWLWLALLVAGWYKPQQSFIHEISIALANYRIDGP</sequence>
<dbReference type="Proteomes" id="UP000287166">
    <property type="component" value="Unassembled WGS sequence"/>
</dbReference>
<dbReference type="EMBL" id="BFAD01000007">
    <property type="protein sequence ID" value="GBE84974.1"/>
    <property type="molecule type" value="Genomic_DNA"/>
</dbReference>
<dbReference type="InParanoid" id="A0A401GTA5"/>
<dbReference type="AlphaFoldDB" id="A0A401GTA5"/>
<evidence type="ECO:0000259" key="1">
    <source>
        <dbReference type="Pfam" id="PF01636"/>
    </source>
</evidence>
<reference evidence="2 3" key="1">
    <citation type="journal article" date="2018" name="Sci. Rep.">
        <title>Genome sequence of the cauliflower mushroom Sparassis crispa (Hanabiratake) and its association with beneficial usage.</title>
        <authorList>
            <person name="Kiyama R."/>
            <person name="Furutani Y."/>
            <person name="Kawaguchi K."/>
            <person name="Nakanishi T."/>
        </authorList>
    </citation>
    <scope>NUCLEOTIDE SEQUENCE [LARGE SCALE GENOMIC DNA]</scope>
</reference>
<dbReference type="InterPro" id="IPR002575">
    <property type="entry name" value="Aminoglycoside_PTrfase"/>
</dbReference>
<feature type="domain" description="Aminoglycoside phosphotransferase" evidence="1">
    <location>
        <begin position="81"/>
        <end position="277"/>
    </location>
</feature>
<dbReference type="Pfam" id="PF01636">
    <property type="entry name" value="APH"/>
    <property type="match status" value="1"/>
</dbReference>
<dbReference type="GeneID" id="38781891"/>
<accession>A0A401GTA5</accession>
<evidence type="ECO:0000313" key="2">
    <source>
        <dbReference type="EMBL" id="GBE84974.1"/>
    </source>
</evidence>
<dbReference type="InterPro" id="IPR011009">
    <property type="entry name" value="Kinase-like_dom_sf"/>
</dbReference>
<dbReference type="PANTHER" id="PTHR21310">
    <property type="entry name" value="AMINOGLYCOSIDE PHOSPHOTRANSFERASE-RELATED-RELATED"/>
    <property type="match status" value="1"/>
</dbReference>
<organism evidence="2 3">
    <name type="scientific">Sparassis crispa</name>
    <dbReference type="NCBI Taxonomy" id="139825"/>
    <lineage>
        <taxon>Eukaryota</taxon>
        <taxon>Fungi</taxon>
        <taxon>Dikarya</taxon>
        <taxon>Basidiomycota</taxon>
        <taxon>Agaricomycotina</taxon>
        <taxon>Agaricomycetes</taxon>
        <taxon>Polyporales</taxon>
        <taxon>Sparassidaceae</taxon>
        <taxon>Sparassis</taxon>
    </lineage>
</organism>